<evidence type="ECO:0000259" key="2">
    <source>
        <dbReference type="Pfam" id="PF05368"/>
    </source>
</evidence>
<dbReference type="AlphaFoldDB" id="A0A0E0E1Z6"/>
<dbReference type="Proteomes" id="UP000008021">
    <property type="component" value="Chromosome 6"/>
</dbReference>
<protein>
    <recommendedName>
        <fullName evidence="2">NmrA-like domain-containing protein</fullName>
    </recommendedName>
</protein>
<evidence type="ECO:0000256" key="1">
    <source>
        <dbReference type="ARBA" id="ARBA00005725"/>
    </source>
</evidence>
<dbReference type="Gene3D" id="3.90.25.10">
    <property type="entry name" value="UDP-galactose 4-epimerase, domain 1"/>
    <property type="match status" value="1"/>
</dbReference>
<reference evidence="3" key="1">
    <citation type="submission" date="2015-04" db="UniProtKB">
        <authorList>
            <consortium name="EnsemblPlants"/>
        </authorList>
    </citation>
    <scope>IDENTIFICATION</scope>
</reference>
<accession>A0A0E0E1Z6</accession>
<name>A0A0E0E1Z6_9ORYZ</name>
<dbReference type="STRING" id="40149.A0A0E0E1Z6"/>
<reference evidence="3" key="2">
    <citation type="submission" date="2018-05" db="EMBL/GenBank/DDBJ databases">
        <title>OmerRS3 (Oryza meridionalis Reference Sequence Version 3).</title>
        <authorList>
            <person name="Zhang J."/>
            <person name="Kudrna D."/>
            <person name="Lee S."/>
            <person name="Talag J."/>
            <person name="Welchert J."/>
            <person name="Wing R.A."/>
        </authorList>
    </citation>
    <scope>NUCLEOTIDE SEQUENCE [LARGE SCALE GENOMIC DNA]</scope>
    <source>
        <strain evidence="3">cv. OR44</strain>
    </source>
</reference>
<comment type="similarity">
    <text evidence="1">Belongs to the NmrA-type oxidoreductase family. Isoflavone reductase subfamily.</text>
</comment>
<dbReference type="InterPro" id="IPR008030">
    <property type="entry name" value="NmrA-like"/>
</dbReference>
<dbReference type="Gramene" id="OMERI06G16340.1">
    <property type="protein sequence ID" value="OMERI06G16340.1"/>
    <property type="gene ID" value="OMERI06G16340"/>
</dbReference>
<keyword evidence="4" id="KW-1185">Reference proteome</keyword>
<dbReference type="HOGENOM" id="CLU_156189_1_0_1"/>
<organism evidence="3">
    <name type="scientific">Oryza meridionalis</name>
    <dbReference type="NCBI Taxonomy" id="40149"/>
    <lineage>
        <taxon>Eukaryota</taxon>
        <taxon>Viridiplantae</taxon>
        <taxon>Streptophyta</taxon>
        <taxon>Embryophyta</taxon>
        <taxon>Tracheophyta</taxon>
        <taxon>Spermatophyta</taxon>
        <taxon>Magnoliopsida</taxon>
        <taxon>Liliopsida</taxon>
        <taxon>Poales</taxon>
        <taxon>Poaceae</taxon>
        <taxon>BOP clade</taxon>
        <taxon>Oryzoideae</taxon>
        <taxon>Oryzeae</taxon>
        <taxon>Oryzinae</taxon>
        <taxon>Oryza</taxon>
    </lineage>
</organism>
<proteinExistence type="inferred from homology"/>
<dbReference type="PANTHER" id="PTHR43349">
    <property type="entry name" value="PINORESINOL REDUCTASE-RELATED"/>
    <property type="match status" value="1"/>
</dbReference>
<dbReference type="EnsemblPlants" id="OMERI06G16340.1">
    <property type="protein sequence ID" value="OMERI06G16340.1"/>
    <property type="gene ID" value="OMERI06G16340"/>
</dbReference>
<evidence type="ECO:0000313" key="4">
    <source>
        <dbReference type="Proteomes" id="UP000008021"/>
    </source>
</evidence>
<dbReference type="InterPro" id="IPR050608">
    <property type="entry name" value="NmrA-type/Isoflavone_red_sf"/>
</dbReference>
<dbReference type="eggNOG" id="ENOG502QPMY">
    <property type="taxonomic scope" value="Eukaryota"/>
</dbReference>
<feature type="domain" description="NmrA-like" evidence="2">
    <location>
        <begin position="1"/>
        <end position="80"/>
    </location>
</feature>
<dbReference type="Pfam" id="PF05368">
    <property type="entry name" value="NmrA"/>
    <property type="match status" value="1"/>
</dbReference>
<evidence type="ECO:0000313" key="3">
    <source>
        <dbReference type="EnsemblPlants" id="OMERI06G16340.1"/>
    </source>
</evidence>
<dbReference type="PANTHER" id="PTHR43349:SF35">
    <property type="entry name" value="PHENYLCOUMARAN BENZYLIC ETHER REDUCTASE 1"/>
    <property type="match status" value="1"/>
</dbReference>
<sequence length="84" mass="9769">MNDLVSLWEKVGRTFERVYLTEEAVLEQIRECSPLSIDLAILHSVYINGDYINFEIKPTVGVEATQIYPDIKYTTVDEYLNRLL</sequence>